<evidence type="ECO:0000313" key="2">
    <source>
        <dbReference type="Proteomes" id="UP001187531"/>
    </source>
</evidence>
<reference evidence="1" key="1">
    <citation type="submission" date="2023-07" db="EMBL/GenBank/DDBJ databases">
        <title>Chromosome-level genome assembly of Artemia franciscana.</title>
        <authorList>
            <person name="Jo E."/>
        </authorList>
    </citation>
    <scope>NUCLEOTIDE SEQUENCE</scope>
    <source>
        <tissue evidence="1">Whole body</tissue>
    </source>
</reference>
<dbReference type="Proteomes" id="UP001187531">
    <property type="component" value="Unassembled WGS sequence"/>
</dbReference>
<accession>A0AA88HY67</accession>
<protein>
    <submittedName>
        <fullName evidence="1">Uncharacterized protein</fullName>
    </submittedName>
</protein>
<proteinExistence type="predicted"/>
<dbReference type="InterPro" id="IPR001888">
    <property type="entry name" value="Transposase_1"/>
</dbReference>
<evidence type="ECO:0000313" key="1">
    <source>
        <dbReference type="EMBL" id="KAK2716214.1"/>
    </source>
</evidence>
<gene>
    <name evidence="1" type="ORF">QYM36_010704</name>
</gene>
<organism evidence="1 2">
    <name type="scientific">Artemia franciscana</name>
    <name type="common">Brine shrimp</name>
    <name type="synonym">Artemia sanfranciscana</name>
    <dbReference type="NCBI Taxonomy" id="6661"/>
    <lineage>
        <taxon>Eukaryota</taxon>
        <taxon>Metazoa</taxon>
        <taxon>Ecdysozoa</taxon>
        <taxon>Arthropoda</taxon>
        <taxon>Crustacea</taxon>
        <taxon>Branchiopoda</taxon>
        <taxon>Anostraca</taxon>
        <taxon>Artemiidae</taxon>
        <taxon>Artemia</taxon>
    </lineage>
</organism>
<name>A0AA88HY67_ARTSF</name>
<dbReference type="EMBL" id="JAVRJZ010000012">
    <property type="protein sequence ID" value="KAK2716214.1"/>
    <property type="molecule type" value="Genomic_DNA"/>
</dbReference>
<dbReference type="AlphaFoldDB" id="A0AA88HY67"/>
<keyword evidence="2" id="KW-1185">Reference proteome</keyword>
<sequence>MTTLSWDQEGMLLVEFMDPEITITADVYLEILRELNKKNSKILHSLELIRNIVDESYVKKEYSKKLQLNLFELYLPSVSKTPF</sequence>
<comment type="caution">
    <text evidence="1">The sequence shown here is derived from an EMBL/GenBank/DDBJ whole genome shotgun (WGS) entry which is preliminary data.</text>
</comment>
<dbReference type="Pfam" id="PF01359">
    <property type="entry name" value="Transposase_1"/>
    <property type="match status" value="1"/>
</dbReference>